<evidence type="ECO:0000313" key="2">
    <source>
        <dbReference type="EMBL" id="POY76667.1"/>
    </source>
</evidence>
<feature type="compositionally biased region" description="Polar residues" evidence="1">
    <location>
        <begin position="122"/>
        <end position="140"/>
    </location>
</feature>
<evidence type="ECO:0000313" key="3">
    <source>
        <dbReference type="Proteomes" id="UP000237144"/>
    </source>
</evidence>
<reference evidence="2 3" key="1">
    <citation type="journal article" date="2018" name="Front. Microbiol.">
        <title>Prospects for Fungal Bioremediation of Acidic Radioactive Waste Sites: Characterization and Genome Sequence of Rhodotorula taiwanensis MD1149.</title>
        <authorList>
            <person name="Tkavc R."/>
            <person name="Matrosova V.Y."/>
            <person name="Grichenko O.E."/>
            <person name="Gostincar C."/>
            <person name="Volpe R.P."/>
            <person name="Klimenkova P."/>
            <person name="Gaidamakova E.K."/>
            <person name="Zhou C.E."/>
            <person name="Stewart B.J."/>
            <person name="Lyman M.G."/>
            <person name="Malfatti S.A."/>
            <person name="Rubinfeld B."/>
            <person name="Courtot M."/>
            <person name="Singh J."/>
            <person name="Dalgard C.L."/>
            <person name="Hamilton T."/>
            <person name="Frey K.G."/>
            <person name="Gunde-Cimerman N."/>
            <person name="Dugan L."/>
            <person name="Daly M.J."/>
        </authorList>
    </citation>
    <scope>NUCLEOTIDE SEQUENCE [LARGE SCALE GENOMIC DNA]</scope>
    <source>
        <strain evidence="2 3">MD1149</strain>
    </source>
</reference>
<feature type="compositionally biased region" description="Polar residues" evidence="1">
    <location>
        <begin position="249"/>
        <end position="265"/>
    </location>
</feature>
<keyword evidence="3" id="KW-1185">Reference proteome</keyword>
<proteinExistence type="predicted"/>
<name>A0A2S5BIS3_9BASI</name>
<accession>A0A2S5BIS3</accession>
<dbReference type="AlphaFoldDB" id="A0A2S5BIS3"/>
<protein>
    <submittedName>
        <fullName evidence="2">Uncharacterized protein</fullName>
    </submittedName>
</protein>
<feature type="region of interest" description="Disordered" evidence="1">
    <location>
        <begin position="355"/>
        <end position="403"/>
    </location>
</feature>
<sequence length="431" mass="46293">MTAQAPRKALTTPQESRLVRYLDDELYKLSGAFESRHGTSRLPDLGTFLEALLPLHAFILTIPAVPPSASLRVAYLLNLTSFIAPALDGYTILDETIEPLFDLLARFDRGWVAVLRGDDWDSSSGQARSAASYPANASGSSLPPKAFAGGLRTTDRARLDSLIKQIRSVFAISLGLPQFVPLETDPFLEMLRQRQRPDLIPPIPGIKRTRGEGGGINESDSADSADSAATTDDEAMSQSDAMLVDSATDGVTTPSAGNGSESMSGLETDDGGAVEGSLAGVEDDDEDVNDAEFEEVPVTAATPSSSSTRAGFGPERLPNAMVDPPEPDGSFEIHYEVPPPTLHDGEVTLENGATPMVGQRKGFDPDEEYPLSEEEGDPIVPPQRESDGEIIRDGDEEEDGIDDSVRDRLKHVFELTLRALEEIRVAEGGQE</sequence>
<dbReference type="OrthoDB" id="2574879at2759"/>
<feature type="region of interest" description="Disordered" evidence="1">
    <location>
        <begin position="198"/>
        <end position="332"/>
    </location>
</feature>
<feature type="compositionally biased region" description="Acidic residues" evidence="1">
    <location>
        <begin position="281"/>
        <end position="295"/>
    </location>
</feature>
<dbReference type="EMBL" id="PJQD01000002">
    <property type="protein sequence ID" value="POY76667.1"/>
    <property type="molecule type" value="Genomic_DNA"/>
</dbReference>
<gene>
    <name evidence="2" type="ORF">BMF94_0259</name>
</gene>
<feature type="compositionally biased region" description="Acidic residues" evidence="1">
    <location>
        <begin position="365"/>
        <end position="377"/>
    </location>
</feature>
<evidence type="ECO:0000256" key="1">
    <source>
        <dbReference type="SAM" id="MobiDB-lite"/>
    </source>
</evidence>
<feature type="compositionally biased region" description="Low complexity" evidence="1">
    <location>
        <begin position="296"/>
        <end position="308"/>
    </location>
</feature>
<feature type="compositionally biased region" description="Basic and acidic residues" evidence="1">
    <location>
        <begin position="384"/>
        <end position="393"/>
    </location>
</feature>
<comment type="caution">
    <text evidence="2">The sequence shown here is derived from an EMBL/GenBank/DDBJ whole genome shotgun (WGS) entry which is preliminary data.</text>
</comment>
<feature type="compositionally biased region" description="Low complexity" evidence="1">
    <location>
        <begin position="218"/>
        <end position="230"/>
    </location>
</feature>
<feature type="region of interest" description="Disordered" evidence="1">
    <location>
        <begin position="120"/>
        <end position="140"/>
    </location>
</feature>
<organism evidence="2 3">
    <name type="scientific">Rhodotorula taiwanensis</name>
    <dbReference type="NCBI Taxonomy" id="741276"/>
    <lineage>
        <taxon>Eukaryota</taxon>
        <taxon>Fungi</taxon>
        <taxon>Dikarya</taxon>
        <taxon>Basidiomycota</taxon>
        <taxon>Pucciniomycotina</taxon>
        <taxon>Microbotryomycetes</taxon>
        <taxon>Sporidiobolales</taxon>
        <taxon>Sporidiobolaceae</taxon>
        <taxon>Rhodotorula</taxon>
    </lineage>
</organism>
<dbReference type="Proteomes" id="UP000237144">
    <property type="component" value="Unassembled WGS sequence"/>
</dbReference>